<dbReference type="EMBL" id="JAWSTH010000153">
    <property type="protein sequence ID" value="MDW5598575.1"/>
    <property type="molecule type" value="Genomic_DNA"/>
</dbReference>
<dbReference type="InterPro" id="IPR036770">
    <property type="entry name" value="Ankyrin_rpt-contain_sf"/>
</dbReference>
<gene>
    <name evidence="2" type="ORF">R7226_29715</name>
</gene>
<dbReference type="SUPFAM" id="SSF48403">
    <property type="entry name" value="Ankyrin repeat"/>
    <property type="match status" value="1"/>
</dbReference>
<dbReference type="Proteomes" id="UP001284601">
    <property type="component" value="Unassembled WGS sequence"/>
</dbReference>
<organism evidence="2 3">
    <name type="scientific">Conexibacter stalactiti</name>
    <dbReference type="NCBI Taxonomy" id="1940611"/>
    <lineage>
        <taxon>Bacteria</taxon>
        <taxon>Bacillati</taxon>
        <taxon>Actinomycetota</taxon>
        <taxon>Thermoleophilia</taxon>
        <taxon>Solirubrobacterales</taxon>
        <taxon>Conexibacteraceae</taxon>
        <taxon>Conexibacter</taxon>
    </lineage>
</organism>
<proteinExistence type="predicted"/>
<evidence type="ECO:0000313" key="2">
    <source>
        <dbReference type="EMBL" id="MDW5598575.1"/>
    </source>
</evidence>
<dbReference type="Gene3D" id="1.25.40.20">
    <property type="entry name" value="Ankyrin repeat-containing domain"/>
    <property type="match status" value="1"/>
</dbReference>
<reference evidence="3" key="1">
    <citation type="submission" date="2023-07" db="EMBL/GenBank/DDBJ databases">
        <title>Conexibacter stalactiti sp. nov., isolated from stalactites in a lava cave and emended description of the genus Conexibacter.</title>
        <authorList>
            <person name="Lee S.D."/>
        </authorList>
    </citation>
    <scope>NUCLEOTIDE SEQUENCE [LARGE SCALE GENOMIC DNA]</scope>
    <source>
        <strain evidence="3">KCTC 39840</strain>
    </source>
</reference>
<keyword evidence="3" id="KW-1185">Reference proteome</keyword>
<feature type="region of interest" description="Disordered" evidence="1">
    <location>
        <begin position="125"/>
        <end position="147"/>
    </location>
</feature>
<evidence type="ECO:0000313" key="3">
    <source>
        <dbReference type="Proteomes" id="UP001284601"/>
    </source>
</evidence>
<feature type="compositionally biased region" description="Basic residues" evidence="1">
    <location>
        <begin position="125"/>
        <end position="134"/>
    </location>
</feature>
<name>A0ABU4HZC0_9ACTN</name>
<accession>A0ABU4HZC0</accession>
<sequence>MSEDRFERARRAIDLGVLLLDAGAPAAAETRGAGGTPLAVALFWGRRVTGETLAARGGTAPGNLRVAAGLGDLALSWAARNDRSDALDLLVARGARLDADVYRGTALGWAACRGRLRAIDRRGGRGRAARRPLRTTKAPRGGAFRSC</sequence>
<dbReference type="RefSeq" id="WP_318601104.1">
    <property type="nucleotide sequence ID" value="NZ_JAWSTH010000153.1"/>
</dbReference>
<evidence type="ECO:0000256" key="1">
    <source>
        <dbReference type="SAM" id="MobiDB-lite"/>
    </source>
</evidence>
<protein>
    <recommendedName>
        <fullName evidence="4">Ankyrin repeat domain-containing protein</fullName>
    </recommendedName>
</protein>
<reference evidence="2 3" key="2">
    <citation type="submission" date="2023-10" db="EMBL/GenBank/DDBJ databases">
        <authorList>
            <person name="Han X.F."/>
        </authorList>
    </citation>
    <scope>NUCLEOTIDE SEQUENCE [LARGE SCALE GENOMIC DNA]</scope>
    <source>
        <strain evidence="2 3">KCTC 39840</strain>
    </source>
</reference>
<evidence type="ECO:0008006" key="4">
    <source>
        <dbReference type="Google" id="ProtNLM"/>
    </source>
</evidence>
<comment type="caution">
    <text evidence="2">The sequence shown here is derived from an EMBL/GenBank/DDBJ whole genome shotgun (WGS) entry which is preliminary data.</text>
</comment>